<feature type="region of interest" description="Disordered" evidence="1">
    <location>
        <begin position="1"/>
        <end position="23"/>
    </location>
</feature>
<gene>
    <name evidence="2" type="ORF">A4X03_0g6364</name>
</gene>
<dbReference type="AlphaFoldDB" id="A0A177U1G0"/>
<evidence type="ECO:0000313" key="3">
    <source>
        <dbReference type="Proteomes" id="UP000077671"/>
    </source>
</evidence>
<name>A0A177U1G0_9BASI</name>
<dbReference type="EMBL" id="LWDD02001195">
    <property type="protein sequence ID" value="KAE8251468.1"/>
    <property type="molecule type" value="Genomic_DNA"/>
</dbReference>
<feature type="compositionally biased region" description="Basic and acidic residues" evidence="1">
    <location>
        <begin position="1"/>
        <end position="11"/>
    </location>
</feature>
<dbReference type="Proteomes" id="UP000077671">
    <property type="component" value="Unassembled WGS sequence"/>
</dbReference>
<evidence type="ECO:0000313" key="2">
    <source>
        <dbReference type="EMBL" id="KAE8251468.1"/>
    </source>
</evidence>
<evidence type="ECO:0000256" key="1">
    <source>
        <dbReference type="SAM" id="MobiDB-lite"/>
    </source>
</evidence>
<reference evidence="2" key="2">
    <citation type="journal article" date="2019" name="IMA Fungus">
        <title>Genome sequencing and comparison of five Tilletia species to identify candidate genes for the detection of regulated species infecting wheat.</title>
        <authorList>
            <person name="Nguyen H.D.T."/>
            <person name="Sultana T."/>
            <person name="Kesanakurti P."/>
            <person name="Hambleton S."/>
        </authorList>
    </citation>
    <scope>NUCLEOTIDE SEQUENCE</scope>
    <source>
        <strain evidence="2">DAOMC 238032</strain>
    </source>
</reference>
<sequence>MNVAHERERQARAALQQLGRERDVRRAELPELDRRDAESGREWFRAYNAPLPLAAGHCQRAAASASRQNNPRQEQQLFHCPRCEEEKPRGSAKLDAPGGKLVCTACYSQSYRRRKKDVERDKQQARQRRLRNRHIMIEINQCQAGALQAGVSARADR</sequence>
<protein>
    <submittedName>
        <fullName evidence="2">Uncharacterized protein</fullName>
    </submittedName>
</protein>
<comment type="caution">
    <text evidence="2">The sequence shown here is derived from an EMBL/GenBank/DDBJ whole genome shotgun (WGS) entry which is preliminary data.</text>
</comment>
<accession>A0A177U1G0</accession>
<reference evidence="2" key="1">
    <citation type="submission" date="2016-04" db="EMBL/GenBank/DDBJ databases">
        <authorList>
            <person name="Nguyen H.D."/>
            <person name="Kesanakurti P."/>
            <person name="Cullis J."/>
            <person name="Levesque C.A."/>
            <person name="Hambleton S."/>
        </authorList>
    </citation>
    <scope>NUCLEOTIDE SEQUENCE</scope>
    <source>
        <strain evidence="2">DAOMC 238032</strain>
    </source>
</reference>
<proteinExistence type="predicted"/>
<organism evidence="2 3">
    <name type="scientific">Tilletia caries</name>
    <name type="common">wheat bunt fungus</name>
    <dbReference type="NCBI Taxonomy" id="13290"/>
    <lineage>
        <taxon>Eukaryota</taxon>
        <taxon>Fungi</taxon>
        <taxon>Dikarya</taxon>
        <taxon>Basidiomycota</taxon>
        <taxon>Ustilaginomycotina</taxon>
        <taxon>Exobasidiomycetes</taxon>
        <taxon>Tilletiales</taxon>
        <taxon>Tilletiaceae</taxon>
        <taxon>Tilletia</taxon>
    </lineage>
</organism>